<feature type="region of interest" description="Disordered" evidence="1">
    <location>
        <begin position="45"/>
        <end position="64"/>
    </location>
</feature>
<feature type="compositionally biased region" description="Polar residues" evidence="1">
    <location>
        <begin position="359"/>
        <end position="373"/>
    </location>
</feature>
<dbReference type="EMBL" id="MU865368">
    <property type="protein sequence ID" value="KAK4225408.1"/>
    <property type="molecule type" value="Genomic_DNA"/>
</dbReference>
<proteinExistence type="predicted"/>
<feature type="compositionally biased region" description="Basic and acidic residues" evidence="1">
    <location>
        <begin position="375"/>
        <end position="388"/>
    </location>
</feature>
<feature type="compositionally biased region" description="Low complexity" evidence="1">
    <location>
        <begin position="119"/>
        <end position="130"/>
    </location>
</feature>
<feature type="compositionally biased region" description="Basic residues" evidence="1">
    <location>
        <begin position="162"/>
        <end position="182"/>
    </location>
</feature>
<feature type="compositionally biased region" description="Polar residues" evidence="1">
    <location>
        <begin position="228"/>
        <end position="241"/>
    </location>
</feature>
<feature type="region of interest" description="Disordered" evidence="1">
    <location>
        <begin position="217"/>
        <end position="319"/>
    </location>
</feature>
<evidence type="ECO:0000313" key="2">
    <source>
        <dbReference type="EMBL" id="KAK4225408.1"/>
    </source>
</evidence>
<feature type="compositionally biased region" description="Acidic residues" evidence="1">
    <location>
        <begin position="97"/>
        <end position="109"/>
    </location>
</feature>
<name>A0AAN7GVT4_9PEZI</name>
<dbReference type="AlphaFoldDB" id="A0AAN7GVT4"/>
<comment type="caution">
    <text evidence="2">The sequence shown here is derived from an EMBL/GenBank/DDBJ whole genome shotgun (WGS) entry which is preliminary data.</text>
</comment>
<accession>A0AAN7GVT4</accession>
<organism evidence="2 3">
    <name type="scientific">Podospora fimiseda</name>
    <dbReference type="NCBI Taxonomy" id="252190"/>
    <lineage>
        <taxon>Eukaryota</taxon>
        <taxon>Fungi</taxon>
        <taxon>Dikarya</taxon>
        <taxon>Ascomycota</taxon>
        <taxon>Pezizomycotina</taxon>
        <taxon>Sordariomycetes</taxon>
        <taxon>Sordariomycetidae</taxon>
        <taxon>Sordariales</taxon>
        <taxon>Podosporaceae</taxon>
        <taxon>Podospora</taxon>
    </lineage>
</organism>
<feature type="region of interest" description="Disordered" evidence="1">
    <location>
        <begin position="448"/>
        <end position="512"/>
    </location>
</feature>
<feature type="region of interest" description="Disordered" evidence="1">
    <location>
        <begin position="87"/>
        <end position="182"/>
    </location>
</feature>
<reference evidence="2" key="2">
    <citation type="submission" date="2023-05" db="EMBL/GenBank/DDBJ databases">
        <authorList>
            <consortium name="Lawrence Berkeley National Laboratory"/>
            <person name="Steindorff A."/>
            <person name="Hensen N."/>
            <person name="Bonometti L."/>
            <person name="Westerberg I."/>
            <person name="Brannstrom I.O."/>
            <person name="Guillou S."/>
            <person name="Cros-Aarteil S."/>
            <person name="Calhoun S."/>
            <person name="Haridas S."/>
            <person name="Kuo A."/>
            <person name="Mondo S."/>
            <person name="Pangilinan J."/>
            <person name="Riley R."/>
            <person name="Labutti K."/>
            <person name="Andreopoulos B."/>
            <person name="Lipzen A."/>
            <person name="Chen C."/>
            <person name="Yanf M."/>
            <person name="Daum C."/>
            <person name="Ng V."/>
            <person name="Clum A."/>
            <person name="Ohm R."/>
            <person name="Martin F."/>
            <person name="Silar P."/>
            <person name="Natvig D."/>
            <person name="Lalanne C."/>
            <person name="Gautier V."/>
            <person name="Ament-Velasquez S.L."/>
            <person name="Kruys A."/>
            <person name="Hutchinson M.I."/>
            <person name="Powell A.J."/>
            <person name="Barry K."/>
            <person name="Miller A.N."/>
            <person name="Grigoriev I.V."/>
            <person name="Debuchy R."/>
            <person name="Gladieux P."/>
            <person name="Thoren M.H."/>
            <person name="Johannesson H."/>
        </authorList>
    </citation>
    <scope>NUCLEOTIDE SEQUENCE</scope>
    <source>
        <strain evidence="2">CBS 990.96</strain>
    </source>
</reference>
<feature type="compositionally biased region" description="Polar residues" evidence="1">
    <location>
        <begin position="452"/>
        <end position="465"/>
    </location>
</feature>
<evidence type="ECO:0000256" key="1">
    <source>
        <dbReference type="SAM" id="MobiDB-lite"/>
    </source>
</evidence>
<feature type="compositionally biased region" description="Basic and acidic residues" evidence="1">
    <location>
        <begin position="47"/>
        <end position="64"/>
    </location>
</feature>
<gene>
    <name evidence="2" type="ORF">QBC38DRAFT_546889</name>
</gene>
<protein>
    <submittedName>
        <fullName evidence="2">Uncharacterized protein</fullName>
    </submittedName>
</protein>
<keyword evidence="3" id="KW-1185">Reference proteome</keyword>
<feature type="compositionally biased region" description="Basic and acidic residues" evidence="1">
    <location>
        <begin position="253"/>
        <end position="265"/>
    </location>
</feature>
<evidence type="ECO:0000313" key="3">
    <source>
        <dbReference type="Proteomes" id="UP001301958"/>
    </source>
</evidence>
<sequence>MSQEPSNATIIFGSILRPAPTHTYSKKGKRKASTDLTAIRVTKKRLRDVSTQHEPRAERYPRENEIAGEERAVVRYEKYSQATIHMDNEISFLPEYSDAEEESSDDSDGIIDMGHSFPRRPSTSSKSSTPQAVDAPDEVEDTNEANAGQGDEKKPTPVSYHDHRRRPGRPFLHQHKGLRRRPYLIFNQTPSHRIKELPKSDKKKTIFASRKNLADGFSENEAKHSGLTLLTKNGRNSTAGTNFGPLDVTQSRSPKEKPSAKEKGPKIKLKGRRANFDDNSFEPLPKNPKKFTQNERSNLPKADNQRPAPQEKASSEKTIVNSTILDLPEAQEQAVEPLPDINHEVVDNTTLPQDKICETQDTPEQAVDNTTLPQDKIDETQYTPKEDPANYEPPQPSSDDDSVQFIILNSDHHTLPKGFERRRTITATDSNSSWETYIPESSYEVLRASSVPAPSTHSSPASQAPSRHETQEQQPSSPSLPLPIKLTKQTSFSAPTRPRTPFQRTLRRIHTQ</sequence>
<feature type="region of interest" description="Disordered" evidence="1">
    <location>
        <begin position="358"/>
        <end position="402"/>
    </location>
</feature>
<dbReference type="Proteomes" id="UP001301958">
    <property type="component" value="Unassembled WGS sequence"/>
</dbReference>
<reference evidence="2" key="1">
    <citation type="journal article" date="2023" name="Mol. Phylogenet. Evol.">
        <title>Genome-scale phylogeny and comparative genomics of the fungal order Sordariales.</title>
        <authorList>
            <person name="Hensen N."/>
            <person name="Bonometti L."/>
            <person name="Westerberg I."/>
            <person name="Brannstrom I.O."/>
            <person name="Guillou S."/>
            <person name="Cros-Aarteil S."/>
            <person name="Calhoun S."/>
            <person name="Haridas S."/>
            <person name="Kuo A."/>
            <person name="Mondo S."/>
            <person name="Pangilinan J."/>
            <person name="Riley R."/>
            <person name="LaButti K."/>
            <person name="Andreopoulos B."/>
            <person name="Lipzen A."/>
            <person name="Chen C."/>
            <person name="Yan M."/>
            <person name="Daum C."/>
            <person name="Ng V."/>
            <person name="Clum A."/>
            <person name="Steindorff A."/>
            <person name="Ohm R.A."/>
            <person name="Martin F."/>
            <person name="Silar P."/>
            <person name="Natvig D.O."/>
            <person name="Lalanne C."/>
            <person name="Gautier V."/>
            <person name="Ament-Velasquez S.L."/>
            <person name="Kruys A."/>
            <person name="Hutchinson M.I."/>
            <person name="Powell A.J."/>
            <person name="Barry K."/>
            <person name="Miller A.N."/>
            <person name="Grigoriev I.V."/>
            <person name="Debuchy R."/>
            <person name="Gladieux P."/>
            <person name="Hiltunen Thoren M."/>
            <person name="Johannesson H."/>
        </authorList>
    </citation>
    <scope>NUCLEOTIDE SEQUENCE</scope>
    <source>
        <strain evidence="2">CBS 990.96</strain>
    </source>
</reference>